<protein>
    <recommendedName>
        <fullName evidence="2">CSD2 domain-containing protein</fullName>
    </recommendedName>
</protein>
<name>A0A1B0GBW7_GLOMM</name>
<keyword evidence="4" id="KW-1185">Reference proteome</keyword>
<dbReference type="GO" id="GO:0004519">
    <property type="term" value="F:endonuclease activity"/>
    <property type="evidence" value="ECO:0007669"/>
    <property type="project" value="TreeGrafter"/>
</dbReference>
<evidence type="ECO:0000313" key="3">
    <source>
        <dbReference type="EnsemblMetazoa" id="GMOY010798-PA"/>
    </source>
</evidence>
<dbReference type="EnsemblMetazoa" id="GMOY010798-RA">
    <property type="protein sequence ID" value="GMOY010798-PA"/>
    <property type="gene ID" value="GMOY010798"/>
</dbReference>
<evidence type="ECO:0000259" key="2">
    <source>
        <dbReference type="Pfam" id="PF17849"/>
    </source>
</evidence>
<dbReference type="PANTHER" id="PTHR23355">
    <property type="entry name" value="RIBONUCLEASE"/>
    <property type="match status" value="1"/>
</dbReference>
<feature type="compositionally biased region" description="Acidic residues" evidence="1">
    <location>
        <begin position="226"/>
        <end position="250"/>
    </location>
</feature>
<dbReference type="InterPro" id="IPR037231">
    <property type="entry name" value="NAP-like_sf"/>
</dbReference>
<dbReference type="InterPro" id="IPR050180">
    <property type="entry name" value="RNR_Ribonuclease"/>
</dbReference>
<dbReference type="AlphaFoldDB" id="A0A1B0GBW7"/>
<dbReference type="Pfam" id="PF17849">
    <property type="entry name" value="OB_Dis3"/>
    <property type="match status" value="1"/>
</dbReference>
<organism evidence="3 4">
    <name type="scientific">Glossina morsitans morsitans</name>
    <name type="common">Savannah tsetse fly</name>
    <dbReference type="NCBI Taxonomy" id="37546"/>
    <lineage>
        <taxon>Eukaryota</taxon>
        <taxon>Metazoa</taxon>
        <taxon>Ecdysozoa</taxon>
        <taxon>Arthropoda</taxon>
        <taxon>Hexapoda</taxon>
        <taxon>Insecta</taxon>
        <taxon>Pterygota</taxon>
        <taxon>Neoptera</taxon>
        <taxon>Endopterygota</taxon>
        <taxon>Diptera</taxon>
        <taxon>Brachycera</taxon>
        <taxon>Muscomorpha</taxon>
        <taxon>Hippoboscoidea</taxon>
        <taxon>Glossinidae</taxon>
        <taxon>Glossina</taxon>
    </lineage>
</organism>
<dbReference type="STRING" id="37546.A0A1B0GBW7"/>
<feature type="domain" description="CSD2" evidence="2">
    <location>
        <begin position="87"/>
        <end position="124"/>
    </location>
</feature>
<proteinExistence type="predicted"/>
<dbReference type="InterPro" id="IPR041505">
    <property type="entry name" value="Dis3_CSD2"/>
</dbReference>
<dbReference type="GO" id="GO:0071031">
    <property type="term" value="P:nuclear mRNA surveillance of mRNA 3'-end processing"/>
    <property type="evidence" value="ECO:0007669"/>
    <property type="project" value="TreeGrafter"/>
</dbReference>
<dbReference type="VEuPathDB" id="VectorBase:GMOY010798"/>
<dbReference type="GO" id="GO:0016075">
    <property type="term" value="P:rRNA catabolic process"/>
    <property type="evidence" value="ECO:0007669"/>
    <property type="project" value="TreeGrafter"/>
</dbReference>
<dbReference type="InterPro" id="IPR012340">
    <property type="entry name" value="NA-bd_OB-fold"/>
</dbReference>
<dbReference type="SUPFAM" id="SSF50249">
    <property type="entry name" value="Nucleic acid-binding proteins"/>
    <property type="match status" value="1"/>
</dbReference>
<dbReference type="GO" id="GO:0000175">
    <property type="term" value="F:3'-5'-RNA exonuclease activity"/>
    <property type="evidence" value="ECO:0007669"/>
    <property type="project" value="TreeGrafter"/>
</dbReference>
<feature type="region of interest" description="Disordered" evidence="1">
    <location>
        <begin position="226"/>
        <end position="260"/>
    </location>
</feature>
<dbReference type="SUPFAM" id="SSF143113">
    <property type="entry name" value="NAP-like"/>
    <property type="match status" value="1"/>
</dbReference>
<evidence type="ECO:0000256" key="1">
    <source>
        <dbReference type="SAM" id="MobiDB-lite"/>
    </source>
</evidence>
<feature type="compositionally biased region" description="Basic and acidic residues" evidence="1">
    <location>
        <begin position="251"/>
        <end position="260"/>
    </location>
</feature>
<reference evidence="3" key="1">
    <citation type="submission" date="2020-05" db="UniProtKB">
        <authorList>
            <consortium name="EnsemblMetazoa"/>
        </authorList>
    </citation>
    <scope>IDENTIFICATION</scope>
    <source>
        <strain evidence="3">Yale</strain>
    </source>
</reference>
<dbReference type="GO" id="GO:0000177">
    <property type="term" value="C:cytoplasmic exosome (RNase complex)"/>
    <property type="evidence" value="ECO:0007669"/>
    <property type="project" value="TreeGrafter"/>
</dbReference>
<dbReference type="Proteomes" id="UP000092444">
    <property type="component" value="Unassembled WGS sequence"/>
</dbReference>
<dbReference type="EMBL" id="CCAG010005899">
    <property type="status" value="NOT_ANNOTATED_CDS"/>
    <property type="molecule type" value="Genomic_DNA"/>
</dbReference>
<dbReference type="PANTHER" id="PTHR23355:SF35">
    <property type="entry name" value="EXOSOME COMPLEX EXONUCLEASE RRP44"/>
    <property type="match status" value="1"/>
</dbReference>
<accession>A0A1B0GBW7</accession>
<sequence length="260" mass="29453">MMAISLRLSYCRKSIDRSRDDQSDQTSEGINKTLTAVIATAAFKSNKQSTCKVVGIIVRKRRQCCGVLQPSLLANATRHIVIPADLTIDSWSRTFRYPHRHFVRSLRPLGDVDTENEVILLEHDVPHSKLSEEVLNCLPKMPWIITTEAVYLVPQHIDSITQQSSLLMVPGVFSTLSKPKSSKPNSNLSDNISNYLLNQLTTDFEIGHFLRARATRQAVLYYTADVIDDEDEDDDSYDGEEEEDDEESVDEKEHKEALTQ</sequence>
<evidence type="ECO:0000313" key="4">
    <source>
        <dbReference type="Proteomes" id="UP000092444"/>
    </source>
</evidence>
<dbReference type="GO" id="GO:0000176">
    <property type="term" value="C:nuclear exosome (RNase complex)"/>
    <property type="evidence" value="ECO:0007669"/>
    <property type="project" value="TreeGrafter"/>
</dbReference>